<evidence type="ECO:0000256" key="2">
    <source>
        <dbReference type="ARBA" id="ARBA00022737"/>
    </source>
</evidence>
<reference evidence="4" key="1">
    <citation type="submission" date="2023-02" db="EMBL/GenBank/DDBJ databases">
        <title>Genome of toxic invasive species Heracleum sosnowskyi carries increased number of genes despite the absence of recent whole-genome duplications.</title>
        <authorList>
            <person name="Schelkunov M."/>
            <person name="Shtratnikova V."/>
            <person name="Makarenko M."/>
            <person name="Klepikova A."/>
            <person name="Omelchenko D."/>
            <person name="Novikova G."/>
            <person name="Obukhova E."/>
            <person name="Bogdanov V."/>
            <person name="Penin A."/>
            <person name="Logacheva M."/>
        </authorList>
    </citation>
    <scope>NUCLEOTIDE SEQUENCE</scope>
    <source>
        <strain evidence="4">Hsosn_3</strain>
        <tissue evidence="4">Leaf</tissue>
    </source>
</reference>
<accession>A0AAD8H4H0</accession>
<dbReference type="PANTHER" id="PTHR22844:SF342">
    <property type="entry name" value="AND WD40 DOMAIN PROTEIN, PUTATIVE-RELATED"/>
    <property type="match status" value="1"/>
</dbReference>
<keyword evidence="5" id="KW-1185">Reference proteome</keyword>
<dbReference type="InterPro" id="IPR045182">
    <property type="entry name" value="JINGUBANG-like"/>
</dbReference>
<dbReference type="AlphaFoldDB" id="A0AAD8H4H0"/>
<dbReference type="PRINTS" id="PR00320">
    <property type="entry name" value="GPROTEINBRPT"/>
</dbReference>
<dbReference type="PROSITE" id="PS50294">
    <property type="entry name" value="WD_REPEATS_REGION"/>
    <property type="match status" value="2"/>
</dbReference>
<sequence>MEATEESAVLRNVISFAIRENRNINLLRSISFKQEHSDPSFTPPRLSSPSLTDSTYKCISSVIKMDGQILSLAVSNTMAYTGSSSNVIRIWKLPEMTECGQLKSKTKMVVAIEVSDDRVFAAYGDCKIRVWSRGTCRGVTKHVRLATIPKIGGYVRSYISGKDKTVLDEISFVAVGHYEYAIERFLKSRLKMNMKHMAPISSLAMNLSDDIIYSASLDKTVKVWRISDLKCIETIQAHSAPINAIVLGEGILYTASDDATVKVWRQNFPSGHRPHTHTMTLPAKYSPVKTLTLNPDGRVLYGGCTDGFIHYWLRGSFVGQMQYAGSFRGHTHAVMCLTSVANFLVSGSADSTARLWSRDNNGIHSCVAVLRGYRGPIRSLAAFPSLVLDEGDDKSINICTGSMDGLLKVWRVKCNNTRLKSIGSNNFQVN</sequence>
<keyword evidence="2" id="KW-0677">Repeat</keyword>
<dbReference type="Pfam" id="PF00400">
    <property type="entry name" value="WD40"/>
    <property type="match status" value="5"/>
</dbReference>
<feature type="repeat" description="WD" evidence="3">
    <location>
        <begin position="327"/>
        <end position="357"/>
    </location>
</feature>
<dbReference type="SUPFAM" id="SSF50978">
    <property type="entry name" value="WD40 repeat-like"/>
    <property type="match status" value="1"/>
</dbReference>
<dbReference type="Proteomes" id="UP001237642">
    <property type="component" value="Unassembled WGS sequence"/>
</dbReference>
<dbReference type="PROSITE" id="PS50082">
    <property type="entry name" value="WD_REPEATS_2"/>
    <property type="match status" value="4"/>
</dbReference>
<evidence type="ECO:0000313" key="4">
    <source>
        <dbReference type="EMBL" id="KAK1360186.1"/>
    </source>
</evidence>
<dbReference type="InterPro" id="IPR015943">
    <property type="entry name" value="WD40/YVTN_repeat-like_dom_sf"/>
</dbReference>
<evidence type="ECO:0000256" key="1">
    <source>
        <dbReference type="ARBA" id="ARBA00022574"/>
    </source>
</evidence>
<feature type="repeat" description="WD" evidence="3">
    <location>
        <begin position="281"/>
        <end position="312"/>
    </location>
</feature>
<organism evidence="4 5">
    <name type="scientific">Heracleum sosnowskyi</name>
    <dbReference type="NCBI Taxonomy" id="360622"/>
    <lineage>
        <taxon>Eukaryota</taxon>
        <taxon>Viridiplantae</taxon>
        <taxon>Streptophyta</taxon>
        <taxon>Embryophyta</taxon>
        <taxon>Tracheophyta</taxon>
        <taxon>Spermatophyta</taxon>
        <taxon>Magnoliopsida</taxon>
        <taxon>eudicotyledons</taxon>
        <taxon>Gunneridae</taxon>
        <taxon>Pentapetalae</taxon>
        <taxon>asterids</taxon>
        <taxon>campanulids</taxon>
        <taxon>Apiales</taxon>
        <taxon>Apiaceae</taxon>
        <taxon>Apioideae</taxon>
        <taxon>apioid superclade</taxon>
        <taxon>Tordylieae</taxon>
        <taxon>Tordyliinae</taxon>
        <taxon>Heracleum</taxon>
    </lineage>
</organism>
<dbReference type="EMBL" id="JAUIZM010000010">
    <property type="protein sequence ID" value="KAK1360186.1"/>
    <property type="molecule type" value="Genomic_DNA"/>
</dbReference>
<dbReference type="InterPro" id="IPR036322">
    <property type="entry name" value="WD40_repeat_dom_sf"/>
</dbReference>
<evidence type="ECO:0000313" key="5">
    <source>
        <dbReference type="Proteomes" id="UP001237642"/>
    </source>
</evidence>
<reference evidence="4" key="2">
    <citation type="submission" date="2023-05" db="EMBL/GenBank/DDBJ databases">
        <authorList>
            <person name="Schelkunov M.I."/>
        </authorList>
    </citation>
    <scope>NUCLEOTIDE SEQUENCE</scope>
    <source>
        <strain evidence="4">Hsosn_3</strain>
        <tissue evidence="4">Leaf</tissue>
    </source>
</reference>
<name>A0AAD8H4H0_9APIA</name>
<dbReference type="SMART" id="SM00320">
    <property type="entry name" value="WD40"/>
    <property type="match status" value="7"/>
</dbReference>
<evidence type="ECO:0000256" key="3">
    <source>
        <dbReference type="PROSITE-ProRule" id="PRU00221"/>
    </source>
</evidence>
<keyword evidence="1 3" id="KW-0853">WD repeat</keyword>
<dbReference type="PANTHER" id="PTHR22844">
    <property type="entry name" value="F-BOX AND WD40 DOMAIN PROTEIN"/>
    <property type="match status" value="1"/>
</dbReference>
<feature type="repeat" description="WD" evidence="3">
    <location>
        <begin position="193"/>
        <end position="234"/>
    </location>
</feature>
<dbReference type="InterPro" id="IPR020472">
    <property type="entry name" value="WD40_PAC1"/>
</dbReference>
<comment type="caution">
    <text evidence="4">The sequence shown here is derived from an EMBL/GenBank/DDBJ whole genome shotgun (WGS) entry which is preliminary data.</text>
</comment>
<proteinExistence type="predicted"/>
<dbReference type="InterPro" id="IPR001680">
    <property type="entry name" value="WD40_rpt"/>
</dbReference>
<feature type="repeat" description="WD" evidence="3">
    <location>
        <begin position="235"/>
        <end position="264"/>
    </location>
</feature>
<protein>
    <submittedName>
        <fullName evidence="4">WD repeat-containing protein tag-125-like protein</fullName>
    </submittedName>
</protein>
<dbReference type="Gene3D" id="2.130.10.10">
    <property type="entry name" value="YVTN repeat-like/Quinoprotein amine dehydrogenase"/>
    <property type="match status" value="3"/>
</dbReference>
<gene>
    <name evidence="4" type="ORF">POM88_044660</name>
</gene>